<sequence length="124" mass="14067">MIAPSSSYRIYLATQPVDFRKGMDGLANYVMTNFELDPFSGAFFVFRSKGRDKIKVLMWDGTGLVLIYKRIEGAGFVWPKLSDGTMTLTKAQFEALFEGIDWRRVVSAAYHHPSIFNKTTAEVE</sequence>
<proteinExistence type="predicted"/>
<protein>
    <submittedName>
        <fullName evidence="1">Transposase</fullName>
    </submittedName>
</protein>
<accession>A0A7W6DV92</accession>
<dbReference type="InterPro" id="IPR008878">
    <property type="entry name" value="Transposase_IS66_Orf2"/>
</dbReference>
<organism evidence="1 2">
    <name type="scientific">Sagittula marina</name>
    <dbReference type="NCBI Taxonomy" id="943940"/>
    <lineage>
        <taxon>Bacteria</taxon>
        <taxon>Pseudomonadati</taxon>
        <taxon>Pseudomonadota</taxon>
        <taxon>Alphaproteobacteria</taxon>
        <taxon>Rhodobacterales</taxon>
        <taxon>Roseobacteraceae</taxon>
        <taxon>Sagittula</taxon>
    </lineage>
</organism>
<gene>
    <name evidence="1" type="ORF">GGQ68_004793</name>
</gene>
<dbReference type="Pfam" id="PF05717">
    <property type="entry name" value="TnpB_IS66"/>
    <property type="match status" value="1"/>
</dbReference>
<keyword evidence="2" id="KW-1185">Reference proteome</keyword>
<comment type="caution">
    <text evidence="1">The sequence shown here is derived from an EMBL/GenBank/DDBJ whole genome shotgun (WGS) entry which is preliminary data.</text>
</comment>
<dbReference type="RefSeq" id="WP_183970270.1">
    <property type="nucleotide sequence ID" value="NZ_BAABBZ010000050.1"/>
</dbReference>
<dbReference type="AlphaFoldDB" id="A0A7W6DV92"/>
<dbReference type="Proteomes" id="UP000541426">
    <property type="component" value="Unassembled WGS sequence"/>
</dbReference>
<dbReference type="PANTHER" id="PTHR36455:SF1">
    <property type="entry name" value="BLR8292 PROTEIN"/>
    <property type="match status" value="1"/>
</dbReference>
<dbReference type="NCBIfam" id="NF033819">
    <property type="entry name" value="IS66_TnpB"/>
    <property type="match status" value="1"/>
</dbReference>
<name>A0A7W6DV92_9RHOB</name>
<evidence type="ECO:0000313" key="2">
    <source>
        <dbReference type="Proteomes" id="UP000541426"/>
    </source>
</evidence>
<evidence type="ECO:0000313" key="1">
    <source>
        <dbReference type="EMBL" id="MBB3988436.1"/>
    </source>
</evidence>
<dbReference type="PANTHER" id="PTHR36455">
    <property type="match status" value="1"/>
</dbReference>
<dbReference type="EMBL" id="JACIEJ010000023">
    <property type="protein sequence ID" value="MBB3988436.1"/>
    <property type="molecule type" value="Genomic_DNA"/>
</dbReference>
<reference evidence="1 2" key="1">
    <citation type="submission" date="2020-08" db="EMBL/GenBank/DDBJ databases">
        <title>Genomic Encyclopedia of Type Strains, Phase IV (KMG-IV): sequencing the most valuable type-strain genomes for metagenomic binning, comparative biology and taxonomic classification.</title>
        <authorList>
            <person name="Goeker M."/>
        </authorList>
    </citation>
    <scope>NUCLEOTIDE SEQUENCE [LARGE SCALE GENOMIC DNA]</scope>
    <source>
        <strain evidence="1 2">DSM 102235</strain>
    </source>
</reference>